<evidence type="ECO:0000313" key="2">
    <source>
        <dbReference type="EMBL" id="GHG05058.1"/>
    </source>
</evidence>
<evidence type="ECO:0000256" key="1">
    <source>
        <dbReference type="SAM" id="SignalP"/>
    </source>
</evidence>
<feature type="chain" id="PRO_5046459137" evidence="1">
    <location>
        <begin position="32"/>
        <end position="175"/>
    </location>
</feature>
<comment type="caution">
    <text evidence="2">The sequence shown here is derived from an EMBL/GenBank/DDBJ whole genome shotgun (WGS) entry which is preliminary data.</text>
</comment>
<feature type="signal peptide" evidence="1">
    <location>
        <begin position="1"/>
        <end position="31"/>
    </location>
</feature>
<dbReference type="Proteomes" id="UP000632154">
    <property type="component" value="Unassembled WGS sequence"/>
</dbReference>
<proteinExistence type="predicted"/>
<organism evidence="2 3">
    <name type="scientific">Deinococcus piscis</name>
    <dbReference type="NCBI Taxonomy" id="394230"/>
    <lineage>
        <taxon>Bacteria</taxon>
        <taxon>Thermotogati</taxon>
        <taxon>Deinococcota</taxon>
        <taxon>Deinococci</taxon>
        <taxon>Deinococcales</taxon>
        <taxon>Deinococcaceae</taxon>
        <taxon>Deinococcus</taxon>
    </lineage>
</organism>
<reference evidence="3" key="1">
    <citation type="journal article" date="2019" name="Int. J. Syst. Evol. Microbiol.">
        <title>The Global Catalogue of Microorganisms (GCM) 10K type strain sequencing project: providing services to taxonomists for standard genome sequencing and annotation.</title>
        <authorList>
            <consortium name="The Broad Institute Genomics Platform"/>
            <consortium name="The Broad Institute Genome Sequencing Center for Infectious Disease"/>
            <person name="Wu L."/>
            <person name="Ma J."/>
        </authorList>
    </citation>
    <scope>NUCLEOTIDE SEQUENCE [LARGE SCALE GENOMIC DNA]</scope>
    <source>
        <strain evidence="3">CGMCC 1.18439</strain>
    </source>
</reference>
<protein>
    <submittedName>
        <fullName evidence="2">Uncharacterized protein</fullName>
    </submittedName>
</protein>
<keyword evidence="1" id="KW-0732">Signal</keyword>
<dbReference type="EMBL" id="BNAL01000020">
    <property type="protein sequence ID" value="GHG05058.1"/>
    <property type="molecule type" value="Genomic_DNA"/>
</dbReference>
<keyword evidence="3" id="KW-1185">Reference proteome</keyword>
<evidence type="ECO:0000313" key="3">
    <source>
        <dbReference type="Proteomes" id="UP000632154"/>
    </source>
</evidence>
<name>A0ABQ3KAM4_9DEIO</name>
<sequence>MQGVRFSTVLSALPGFAVSLMLLSAPTAAQAQASAQGSWAQVAPGQWADPAQQCSYRVERRGQAFPVLRDHASAVRLAGALKDGLAAQGVRDIQVRPAARGTVWGIFASYVYPSKQGDARVAQLYLSQGGLLRTVTASTRAQTVSALPLSVQAASTGTPATCWPDLARWVEFSAN</sequence>
<gene>
    <name evidence="2" type="ORF">GCM10017783_17110</name>
</gene>
<accession>A0ABQ3KAM4</accession>